<comment type="caution">
    <text evidence="2">The sequence shown here is derived from an EMBL/GenBank/DDBJ whole genome shotgun (WGS) entry which is preliminary data.</text>
</comment>
<dbReference type="EMBL" id="RKLQ01000001">
    <property type="protein sequence ID" value="MBX0303323.1"/>
    <property type="molecule type" value="Genomic_DNA"/>
</dbReference>
<proteinExistence type="predicted"/>
<evidence type="ECO:0000313" key="3">
    <source>
        <dbReference type="Proteomes" id="UP000783863"/>
    </source>
</evidence>
<dbReference type="Proteomes" id="UP000783863">
    <property type="component" value="Unassembled WGS sequence"/>
</dbReference>
<keyword evidence="3" id="KW-1185">Reference proteome</keyword>
<protein>
    <submittedName>
        <fullName evidence="2">Uncharacterized protein</fullName>
    </submittedName>
</protein>
<evidence type="ECO:0000313" key="2">
    <source>
        <dbReference type="EMBL" id="MBX0303323.1"/>
    </source>
</evidence>
<feature type="region of interest" description="Disordered" evidence="1">
    <location>
        <begin position="1"/>
        <end position="33"/>
    </location>
</feature>
<sequence length="63" mass="6685">MSVGVFDSGGSRLDSNERSASGDRASGTDEFEFKHRDGSSFSVRLRVTDEAGAATEAERTVDA</sequence>
<reference evidence="2" key="1">
    <citation type="submission" date="2021-06" db="EMBL/GenBank/DDBJ databases">
        <title>Halomicroarcula sp. F24A a new haloarchaeum isolated from saline soil.</title>
        <authorList>
            <person name="Duran-Viseras A."/>
            <person name="Sanchez-Porro C."/>
            <person name="Ventosa A."/>
        </authorList>
    </citation>
    <scope>NUCLEOTIDE SEQUENCE</scope>
    <source>
        <strain evidence="2">F24A</strain>
    </source>
</reference>
<gene>
    <name evidence="2" type="ORF">EGD98_06510</name>
</gene>
<name>A0A8J7YLE1_9EURY</name>
<dbReference type="RefSeq" id="WP_220587532.1">
    <property type="nucleotide sequence ID" value="NZ_RKLQ01000001.1"/>
</dbReference>
<dbReference type="AlphaFoldDB" id="A0A8J7YLE1"/>
<accession>A0A8J7YLE1</accession>
<evidence type="ECO:0000256" key="1">
    <source>
        <dbReference type="SAM" id="MobiDB-lite"/>
    </source>
</evidence>
<organism evidence="2 3">
    <name type="scientific">Haloarcula salinisoli</name>
    <dbReference type="NCBI Taxonomy" id="2487746"/>
    <lineage>
        <taxon>Archaea</taxon>
        <taxon>Methanobacteriati</taxon>
        <taxon>Methanobacteriota</taxon>
        <taxon>Stenosarchaea group</taxon>
        <taxon>Halobacteria</taxon>
        <taxon>Halobacteriales</taxon>
        <taxon>Haloarculaceae</taxon>
        <taxon>Haloarcula</taxon>
    </lineage>
</organism>